<accession>A0ABU1YE85</accession>
<name>A0ABU1YE85_9FLAO</name>
<sequence>MENSNTYTSEELAKCPYHAQQNQAQNNDDPREDANTGDWDEERDEAGYSSQDKTC</sequence>
<feature type="region of interest" description="Disordered" evidence="1">
    <location>
        <begin position="1"/>
        <end position="55"/>
    </location>
</feature>
<dbReference type="EMBL" id="JAVDWQ010000014">
    <property type="protein sequence ID" value="MDR7211726.1"/>
    <property type="molecule type" value="Genomic_DNA"/>
</dbReference>
<reference evidence="2 3" key="1">
    <citation type="submission" date="2023-07" db="EMBL/GenBank/DDBJ databases">
        <title>Sorghum-associated microbial communities from plants grown in Nebraska, USA.</title>
        <authorList>
            <person name="Schachtman D."/>
        </authorList>
    </citation>
    <scope>NUCLEOTIDE SEQUENCE [LARGE SCALE GENOMIC DNA]</scope>
    <source>
        <strain evidence="2 3">4129</strain>
    </source>
</reference>
<comment type="caution">
    <text evidence="2">The sequence shown here is derived from an EMBL/GenBank/DDBJ whole genome shotgun (WGS) entry which is preliminary data.</text>
</comment>
<gene>
    <name evidence="2" type="ORF">J2W48_003683</name>
</gene>
<evidence type="ECO:0000256" key="1">
    <source>
        <dbReference type="SAM" id="MobiDB-lite"/>
    </source>
</evidence>
<dbReference type="Proteomes" id="UP001269081">
    <property type="component" value="Unassembled WGS sequence"/>
</dbReference>
<protein>
    <submittedName>
        <fullName evidence="2">Uncharacterized protein</fullName>
    </submittedName>
</protein>
<evidence type="ECO:0000313" key="3">
    <source>
        <dbReference type="Proteomes" id="UP001269081"/>
    </source>
</evidence>
<proteinExistence type="predicted"/>
<keyword evidence="3" id="KW-1185">Reference proteome</keyword>
<organism evidence="2 3">
    <name type="scientific">Flavobacterium piscis</name>
    <dbReference type="NCBI Taxonomy" id="1114874"/>
    <lineage>
        <taxon>Bacteria</taxon>
        <taxon>Pseudomonadati</taxon>
        <taxon>Bacteroidota</taxon>
        <taxon>Flavobacteriia</taxon>
        <taxon>Flavobacteriales</taxon>
        <taxon>Flavobacteriaceae</taxon>
        <taxon>Flavobacterium</taxon>
    </lineage>
</organism>
<dbReference type="RefSeq" id="WP_310283078.1">
    <property type="nucleotide sequence ID" value="NZ_JAVDWQ010000014.1"/>
</dbReference>
<evidence type="ECO:0000313" key="2">
    <source>
        <dbReference type="EMBL" id="MDR7211726.1"/>
    </source>
</evidence>